<dbReference type="InterPro" id="IPR036291">
    <property type="entry name" value="NAD(P)-bd_dom_sf"/>
</dbReference>
<dbReference type="InterPro" id="IPR052718">
    <property type="entry name" value="NmrA-type_oxidoreductase"/>
</dbReference>
<dbReference type="PANTHER" id="PTHR47129">
    <property type="entry name" value="QUINONE OXIDOREDUCTASE 2"/>
    <property type="match status" value="1"/>
</dbReference>
<gene>
    <name evidence="2" type="ORF">VD17_02810</name>
</gene>
<dbReference type="Proteomes" id="UP000033400">
    <property type="component" value="Unassembled WGS sequence"/>
</dbReference>
<name>A0A0F4VFT8_PSEFL</name>
<organism evidence="2 3">
    <name type="scientific">Pseudomonas fluorescens</name>
    <dbReference type="NCBI Taxonomy" id="294"/>
    <lineage>
        <taxon>Bacteria</taxon>
        <taxon>Pseudomonadati</taxon>
        <taxon>Pseudomonadota</taxon>
        <taxon>Gammaproteobacteria</taxon>
        <taxon>Pseudomonadales</taxon>
        <taxon>Pseudomonadaceae</taxon>
        <taxon>Pseudomonas</taxon>
    </lineage>
</organism>
<dbReference type="Gene3D" id="3.40.50.720">
    <property type="entry name" value="NAD(P)-binding Rossmann-like Domain"/>
    <property type="match status" value="1"/>
</dbReference>
<dbReference type="OrthoDB" id="5510591at2"/>
<evidence type="ECO:0000313" key="2">
    <source>
        <dbReference type="EMBL" id="KJZ67641.1"/>
    </source>
</evidence>
<feature type="domain" description="NmrA-like" evidence="1">
    <location>
        <begin position="2"/>
        <end position="244"/>
    </location>
</feature>
<evidence type="ECO:0000259" key="1">
    <source>
        <dbReference type="Pfam" id="PF05368"/>
    </source>
</evidence>
<dbReference type="RefSeq" id="WP_046052566.1">
    <property type="nucleotide sequence ID" value="NZ_LACH01000002.1"/>
</dbReference>
<evidence type="ECO:0000313" key="3">
    <source>
        <dbReference type="Proteomes" id="UP000033400"/>
    </source>
</evidence>
<dbReference type="SUPFAM" id="SSF51735">
    <property type="entry name" value="NAD(P)-binding Rossmann-fold domains"/>
    <property type="match status" value="1"/>
</dbReference>
<dbReference type="Pfam" id="PF05368">
    <property type="entry name" value="NmrA"/>
    <property type="match status" value="1"/>
</dbReference>
<proteinExistence type="predicted"/>
<protein>
    <submittedName>
        <fullName evidence="2">Quinone oxidoreductase</fullName>
    </submittedName>
</protein>
<sequence length="284" mass="30060">MIAVTGATGQLGRLVIDTLLKTVNPHEIVALVRDPLKAQDLSAKGVDVRQADYNQPETLRSALVGVQRLLLISSSEVGQRKAQHRAVIEAAKSSGVQLLAYTSMLHADKSTLGLAVEHRDTEQALVASGLHYVLLRNGWYSENYTASVPPAVEHGAILGSAQEGRISSAARKDYADAAAVVLTSEGQAGKVYELAGDESYSLSELATEVAKQSGKTVVYNDLPQEQYKAVLIGLGLPAEFAGLFADSDAAAAKGDLFDDSRQLSELLGRPTTPIAQSVSAALKH</sequence>
<dbReference type="AlphaFoldDB" id="A0A0F4VFT8"/>
<reference evidence="2 3" key="1">
    <citation type="submission" date="2015-03" db="EMBL/GenBank/DDBJ databases">
        <title>Comparative genomics of Pseudomonas insights into diversity of traits involved in vanlence and defense.</title>
        <authorList>
            <person name="Qin Y."/>
        </authorList>
    </citation>
    <scope>NUCLEOTIDE SEQUENCE [LARGE SCALE GENOMIC DNA]</scope>
    <source>
        <strain evidence="2 3">H24</strain>
    </source>
</reference>
<dbReference type="InterPro" id="IPR008030">
    <property type="entry name" value="NmrA-like"/>
</dbReference>
<dbReference type="PATRIC" id="fig|294.133.peg.1880"/>
<accession>A0A0F4VFT8</accession>
<comment type="caution">
    <text evidence="2">The sequence shown here is derived from an EMBL/GenBank/DDBJ whole genome shotgun (WGS) entry which is preliminary data.</text>
</comment>
<dbReference type="EMBL" id="LACH01000002">
    <property type="protein sequence ID" value="KJZ67641.1"/>
    <property type="molecule type" value="Genomic_DNA"/>
</dbReference>
<dbReference type="CDD" id="cd05269">
    <property type="entry name" value="TMR_SDR_a"/>
    <property type="match status" value="1"/>
</dbReference>
<dbReference type="PANTHER" id="PTHR47129:SF1">
    <property type="entry name" value="NMRA-LIKE DOMAIN-CONTAINING PROTEIN"/>
    <property type="match status" value="1"/>
</dbReference>
<dbReference type="Gene3D" id="3.90.25.10">
    <property type="entry name" value="UDP-galactose 4-epimerase, domain 1"/>
    <property type="match status" value="1"/>
</dbReference>